<dbReference type="PROSITE" id="PS50296">
    <property type="entry name" value="SUI1"/>
    <property type="match status" value="1"/>
</dbReference>
<dbReference type="InterPro" id="IPR015947">
    <property type="entry name" value="PUA-like_sf"/>
</dbReference>
<dbReference type="SUPFAM" id="SSF47592">
    <property type="entry name" value="SWIB/MDM2 domain"/>
    <property type="match status" value="1"/>
</dbReference>
<keyword evidence="6" id="KW-1185">Reference proteome</keyword>
<dbReference type="PANTHER" id="PTHR12217:SF4">
    <property type="entry name" value="EUKARYOTIC TRANSLATION INITIATION FACTOR 2D"/>
    <property type="match status" value="1"/>
</dbReference>
<dbReference type="InterPro" id="IPR048248">
    <property type="entry name" value="PUA_eIF2d-like"/>
</dbReference>
<dbReference type="GO" id="GO:0003743">
    <property type="term" value="F:translation initiation factor activity"/>
    <property type="evidence" value="ECO:0007669"/>
    <property type="project" value="InterPro"/>
</dbReference>
<evidence type="ECO:0000313" key="6">
    <source>
        <dbReference type="Proteomes" id="UP000236544"/>
    </source>
</evidence>
<dbReference type="PROSITE" id="PS50890">
    <property type="entry name" value="PUA"/>
    <property type="match status" value="1"/>
</dbReference>
<proteinExistence type="inferred from homology"/>
<dbReference type="InterPro" id="IPR003121">
    <property type="entry name" value="SWIB_MDM2_domain"/>
</dbReference>
<dbReference type="GO" id="GO:0001731">
    <property type="term" value="P:formation of translation preinitiation complex"/>
    <property type="evidence" value="ECO:0007669"/>
    <property type="project" value="InterPro"/>
</dbReference>
<gene>
    <name evidence="5" type="ORF">LAQU0_S25e00848g</name>
</gene>
<dbReference type="CDD" id="cd21156">
    <property type="entry name" value="PUA_eIF2d-like"/>
    <property type="match status" value="1"/>
</dbReference>
<dbReference type="InterPro" id="IPR039759">
    <property type="entry name" value="eIF2D_SUI1"/>
</dbReference>
<accession>A0A0N7MMG6</accession>
<feature type="region of interest" description="Disordered" evidence="2">
    <location>
        <begin position="337"/>
        <end position="359"/>
    </location>
</feature>
<dbReference type="Pfam" id="PF01253">
    <property type="entry name" value="SUI1"/>
    <property type="match status" value="1"/>
</dbReference>
<dbReference type="PROSITE" id="PS51925">
    <property type="entry name" value="SWIB_MDM2"/>
    <property type="match status" value="1"/>
</dbReference>
<dbReference type="Pfam" id="PF26291">
    <property type="entry name" value="SWIB_eIF2D"/>
    <property type="match status" value="1"/>
</dbReference>
<organism evidence="5 6">
    <name type="scientific">Lachancea quebecensis</name>
    <dbReference type="NCBI Taxonomy" id="1654605"/>
    <lineage>
        <taxon>Eukaryota</taxon>
        <taxon>Fungi</taxon>
        <taxon>Dikarya</taxon>
        <taxon>Ascomycota</taxon>
        <taxon>Saccharomycotina</taxon>
        <taxon>Saccharomycetes</taxon>
        <taxon>Saccharomycetales</taxon>
        <taxon>Saccharomycetaceae</taxon>
        <taxon>Lachancea</taxon>
    </lineage>
</organism>
<feature type="region of interest" description="Disordered" evidence="2">
    <location>
        <begin position="186"/>
        <end position="224"/>
    </location>
</feature>
<dbReference type="Pfam" id="PF17832">
    <property type="entry name" value="Pre-PUA"/>
    <property type="match status" value="1"/>
</dbReference>
<evidence type="ECO:0000313" key="5">
    <source>
        <dbReference type="EMBL" id="CUS25054.1"/>
    </source>
</evidence>
<dbReference type="InterPro" id="IPR058886">
    <property type="entry name" value="SWIB_eIF2D"/>
</dbReference>
<comment type="similarity">
    <text evidence="1">Belongs to the eIF2D family.</text>
</comment>
<dbReference type="Gene3D" id="3.30.780.10">
    <property type="entry name" value="SUI1-like domain"/>
    <property type="match status" value="1"/>
</dbReference>
<dbReference type="InterPro" id="IPR036885">
    <property type="entry name" value="SWIB_MDM2_dom_sf"/>
</dbReference>
<evidence type="ECO:0000256" key="1">
    <source>
        <dbReference type="ARBA" id="ARBA00010359"/>
    </source>
</evidence>
<dbReference type="Pfam" id="PF26292">
    <property type="entry name" value="PUA_elF2D"/>
    <property type="match status" value="1"/>
</dbReference>
<evidence type="ECO:0000256" key="2">
    <source>
        <dbReference type="SAM" id="MobiDB-lite"/>
    </source>
</evidence>
<sequence>MFKKEPQIKALSNLKNSERKKIQSQCKEQVTSSDYAFPSQVIKQTTFKTPFTAGTVFTDDKNVPIWFKEKFSDLLYPTVFTCWNNSTLLPIVLAHEYVVEEKLLKGANLMLPGTVPPFDERCIKTKMVGVASTAAPDVVKAIGIVQINLPQYSRVIGESGVAVEIVHTFGDELCKAFKVKLQPPEGSVAIPGSESEEEVDDKDGTGVQSGSETRAPPKSSGCTQDTLVNVEDISEQLTELRVEDVDHFFTRSLYYSLAQDPKLETPISASNFVSNHILRNLPPVDHTQVNMKKTSWKKTAKFLKHFEKEGFLKLKGKGDDLTIVGVDRSKNELKNFVPYRTGGGASNSEKGGPSATNEKEQASVMRAVSLYKPISSTKAFLSATDLPPNQMFTQQDLKLAVDKYISAKKLVSPDNKSAVRLDDLLYDLVNRSAKKENAVRTISRAHIMAPILKGNFSEHFLILKADGTPLFKHPVKGSIPQVQIVTQMKIGRKVVTKVSNFEKFQIDADELAEALRKKCSGSTTIGEATTASKTLEVTVQGPHGPAVIELLNEGGIPTKWINFVNKLKKNKKRN</sequence>
<dbReference type="Gene3D" id="3.10.400.20">
    <property type="match status" value="1"/>
</dbReference>
<dbReference type="Proteomes" id="UP000236544">
    <property type="component" value="Unassembled WGS sequence"/>
</dbReference>
<dbReference type="CDD" id="cd11608">
    <property type="entry name" value="eIF2D_C"/>
    <property type="match status" value="1"/>
</dbReference>
<evidence type="ECO:0000259" key="3">
    <source>
        <dbReference type="PROSITE" id="PS50296"/>
    </source>
</evidence>
<dbReference type="EMBL" id="LN890552">
    <property type="protein sequence ID" value="CUS25054.1"/>
    <property type="molecule type" value="Genomic_DNA"/>
</dbReference>
<dbReference type="PANTHER" id="PTHR12217">
    <property type="entry name" value="EUKARYOTIC TRANSLATION INITIATION FACTOR 2D"/>
    <property type="match status" value="1"/>
</dbReference>
<name>A0A0N7MMG6_9SACH</name>
<dbReference type="FunFam" id="3.30.780.10:FF:000008">
    <property type="entry name" value="eukaryotic translation initiation factor 2D"/>
    <property type="match status" value="1"/>
</dbReference>
<dbReference type="InterPro" id="IPR001950">
    <property type="entry name" value="SUI1"/>
</dbReference>
<dbReference type="AlphaFoldDB" id="A0A0N7MMG6"/>
<reference evidence="6" key="1">
    <citation type="submission" date="2015-10" db="EMBL/GenBank/DDBJ databases">
        <authorList>
            <person name="Devillers H."/>
        </authorList>
    </citation>
    <scope>NUCLEOTIDE SEQUENCE [LARGE SCALE GENOMIC DNA]</scope>
</reference>
<dbReference type="InterPro" id="IPR039757">
    <property type="entry name" value="EIF2D"/>
</dbReference>
<dbReference type="OrthoDB" id="199771at2759"/>
<dbReference type="Pfam" id="PF25304">
    <property type="entry name" value="WHD_eIF2D"/>
    <property type="match status" value="1"/>
</dbReference>
<evidence type="ECO:0000259" key="4">
    <source>
        <dbReference type="PROSITE" id="PS51925"/>
    </source>
</evidence>
<protein>
    <submittedName>
        <fullName evidence="5">LAQU0S25e00848g1_1</fullName>
    </submittedName>
</protein>
<dbReference type="InterPro" id="IPR057429">
    <property type="entry name" value="WH_eIF2D"/>
</dbReference>
<dbReference type="SUPFAM" id="SSF55159">
    <property type="entry name" value="eIF1-like"/>
    <property type="match status" value="1"/>
</dbReference>
<dbReference type="SUPFAM" id="SSF88697">
    <property type="entry name" value="PUA domain-like"/>
    <property type="match status" value="1"/>
</dbReference>
<feature type="domain" description="DM2" evidence="4">
    <location>
        <begin position="369"/>
        <end position="454"/>
    </location>
</feature>
<feature type="domain" description="SUI1" evidence="3">
    <location>
        <begin position="482"/>
        <end position="555"/>
    </location>
</feature>
<dbReference type="InterPro" id="IPR036877">
    <property type="entry name" value="SUI1_dom_sf"/>
</dbReference>
<dbReference type="InterPro" id="IPR041366">
    <property type="entry name" value="Pre-PUA"/>
</dbReference>